<sequence length="156" mass="17468">MNAKANHGAALRNPEIVNCLNTLLADYQIHYQNLRGLHWNIQGRSFFTLHSVFEQYYNQAAERIDALAERILMLGGKPLHTYQDYLDAASLSVRRDISQADPAVESVLEDIQALLSAQSELLRLAGEAGDDVTADLLTGYNAEDEKKVWMLTSYLA</sequence>
<evidence type="ECO:0000256" key="2">
    <source>
        <dbReference type="RuleBase" id="RU003875"/>
    </source>
</evidence>
<evidence type="ECO:0000313" key="5">
    <source>
        <dbReference type="Proteomes" id="UP000824161"/>
    </source>
</evidence>
<gene>
    <name evidence="4" type="ORF">IAC44_04610</name>
</gene>
<protein>
    <submittedName>
        <fullName evidence="4">DNA starvation/stationary phase protection protein</fullName>
    </submittedName>
</protein>
<dbReference type="EMBL" id="DVLY01000110">
    <property type="protein sequence ID" value="HIT98103.1"/>
    <property type="molecule type" value="Genomic_DNA"/>
</dbReference>
<reference evidence="4" key="1">
    <citation type="submission" date="2020-10" db="EMBL/GenBank/DDBJ databases">
        <authorList>
            <person name="Gilroy R."/>
        </authorList>
    </citation>
    <scope>NUCLEOTIDE SEQUENCE</scope>
    <source>
        <strain evidence="4">1383</strain>
    </source>
</reference>
<dbReference type="GO" id="GO:0016722">
    <property type="term" value="F:oxidoreductase activity, acting on metal ions"/>
    <property type="evidence" value="ECO:0007669"/>
    <property type="project" value="InterPro"/>
</dbReference>
<dbReference type="PANTHER" id="PTHR42932">
    <property type="entry name" value="GENERAL STRESS PROTEIN 20U"/>
    <property type="match status" value="1"/>
</dbReference>
<dbReference type="GO" id="GO:0008199">
    <property type="term" value="F:ferric iron binding"/>
    <property type="evidence" value="ECO:0007669"/>
    <property type="project" value="InterPro"/>
</dbReference>
<evidence type="ECO:0000313" key="4">
    <source>
        <dbReference type="EMBL" id="HIT98103.1"/>
    </source>
</evidence>
<feature type="domain" description="Ferritin/DPS" evidence="3">
    <location>
        <begin position="20"/>
        <end position="155"/>
    </location>
</feature>
<evidence type="ECO:0000259" key="3">
    <source>
        <dbReference type="Pfam" id="PF00210"/>
    </source>
</evidence>
<dbReference type="AlphaFoldDB" id="A0A9D1KTM3"/>
<comment type="caution">
    <text evidence="4">The sequence shown here is derived from an EMBL/GenBank/DDBJ whole genome shotgun (WGS) entry which is preliminary data.</text>
</comment>
<reference evidence="4" key="2">
    <citation type="journal article" date="2021" name="PeerJ">
        <title>Extensive microbial diversity within the chicken gut microbiome revealed by metagenomics and culture.</title>
        <authorList>
            <person name="Gilroy R."/>
            <person name="Ravi A."/>
            <person name="Getino M."/>
            <person name="Pursley I."/>
            <person name="Horton D.L."/>
            <person name="Alikhan N.F."/>
            <person name="Baker D."/>
            <person name="Gharbi K."/>
            <person name="Hall N."/>
            <person name="Watson M."/>
            <person name="Adriaenssens E.M."/>
            <person name="Foster-Nyarko E."/>
            <person name="Jarju S."/>
            <person name="Secka A."/>
            <person name="Antonio M."/>
            <person name="Oren A."/>
            <person name="Chaudhuri R.R."/>
            <person name="La Ragione R."/>
            <person name="Hildebrand F."/>
            <person name="Pallen M.J."/>
        </authorList>
    </citation>
    <scope>NUCLEOTIDE SEQUENCE</scope>
    <source>
        <strain evidence="4">1383</strain>
    </source>
</reference>
<dbReference type="Pfam" id="PF00210">
    <property type="entry name" value="Ferritin"/>
    <property type="match status" value="1"/>
</dbReference>
<dbReference type="InterPro" id="IPR008331">
    <property type="entry name" value="Ferritin_DPS_dom"/>
</dbReference>
<dbReference type="PROSITE" id="PS00818">
    <property type="entry name" value="DPS_1"/>
    <property type="match status" value="1"/>
</dbReference>
<organism evidence="4 5">
    <name type="scientific">Candidatus Merdimorpha stercoravium</name>
    <dbReference type="NCBI Taxonomy" id="2840863"/>
    <lineage>
        <taxon>Bacteria</taxon>
        <taxon>Pseudomonadati</taxon>
        <taxon>Bacteroidota</taxon>
        <taxon>Flavobacteriia</taxon>
        <taxon>Flavobacteriales</taxon>
        <taxon>Candidatus Merdimorpha</taxon>
    </lineage>
</organism>
<dbReference type="PROSITE" id="PS00819">
    <property type="entry name" value="DPS_2"/>
    <property type="match status" value="1"/>
</dbReference>
<proteinExistence type="inferred from homology"/>
<dbReference type="SUPFAM" id="SSF47240">
    <property type="entry name" value="Ferritin-like"/>
    <property type="match status" value="1"/>
</dbReference>
<dbReference type="InterPro" id="IPR023188">
    <property type="entry name" value="DPS_DNA-bd_CS"/>
</dbReference>
<dbReference type="InterPro" id="IPR002177">
    <property type="entry name" value="DPS_DNA-bd"/>
</dbReference>
<dbReference type="Proteomes" id="UP000824161">
    <property type="component" value="Unassembled WGS sequence"/>
</dbReference>
<evidence type="ECO:0000256" key="1">
    <source>
        <dbReference type="ARBA" id="ARBA00009497"/>
    </source>
</evidence>
<comment type="similarity">
    <text evidence="1 2">Belongs to the Dps family.</text>
</comment>
<dbReference type="Gene3D" id="1.20.1260.10">
    <property type="match status" value="1"/>
</dbReference>
<dbReference type="PIRSF" id="PIRSF005900">
    <property type="entry name" value="Dps"/>
    <property type="match status" value="1"/>
</dbReference>
<accession>A0A9D1KTM3</accession>
<dbReference type="PANTHER" id="PTHR42932:SF1">
    <property type="entry name" value="GENERAL STRESS PROTEIN 20U"/>
    <property type="match status" value="1"/>
</dbReference>
<dbReference type="PRINTS" id="PR01346">
    <property type="entry name" value="HELNAPAPROT"/>
</dbReference>
<dbReference type="CDD" id="cd01043">
    <property type="entry name" value="DPS"/>
    <property type="match status" value="1"/>
</dbReference>
<dbReference type="InterPro" id="IPR012347">
    <property type="entry name" value="Ferritin-like"/>
</dbReference>
<dbReference type="InterPro" id="IPR009078">
    <property type="entry name" value="Ferritin-like_SF"/>
</dbReference>
<name>A0A9D1KTM3_9FLAO</name>